<evidence type="ECO:0000256" key="2">
    <source>
        <dbReference type="ARBA" id="ARBA00004496"/>
    </source>
</evidence>
<dbReference type="GO" id="GO:0016208">
    <property type="term" value="F:AMP binding"/>
    <property type="evidence" value="ECO:0007669"/>
    <property type="project" value="TreeGrafter"/>
</dbReference>
<comment type="similarity">
    <text evidence="10">Belongs to the phosphofructokinase type A (PFKA) family. Mixed-substrate PFK group III subfamily.</text>
</comment>
<comment type="cofactor">
    <cofactor evidence="1 10">
        <name>Mg(2+)</name>
        <dbReference type="ChEBI" id="CHEBI:18420"/>
    </cofactor>
</comment>
<dbReference type="SUPFAM" id="SSF53784">
    <property type="entry name" value="Phosphofructokinase"/>
    <property type="match status" value="1"/>
</dbReference>
<keyword evidence="13" id="KW-1185">Reference proteome</keyword>
<dbReference type="AlphaFoldDB" id="A0A5E6M8J1"/>
<dbReference type="InterPro" id="IPR035966">
    <property type="entry name" value="PKF_sf"/>
</dbReference>
<dbReference type="OrthoDB" id="9802503at2"/>
<dbReference type="Gene3D" id="3.40.50.450">
    <property type="match status" value="1"/>
</dbReference>
<dbReference type="GO" id="GO:0061621">
    <property type="term" value="P:canonical glycolysis"/>
    <property type="evidence" value="ECO:0007669"/>
    <property type="project" value="TreeGrafter"/>
</dbReference>
<dbReference type="InterPro" id="IPR012829">
    <property type="entry name" value="Phosphofructokinase_III"/>
</dbReference>
<dbReference type="GO" id="GO:0030388">
    <property type="term" value="P:fructose 1,6-bisphosphate metabolic process"/>
    <property type="evidence" value="ECO:0007669"/>
    <property type="project" value="TreeGrafter"/>
</dbReference>
<evidence type="ECO:0000313" key="13">
    <source>
        <dbReference type="Proteomes" id="UP000334923"/>
    </source>
</evidence>
<dbReference type="PIRSF" id="PIRSF000532">
    <property type="entry name" value="ATP_PFK_prok"/>
    <property type="match status" value="1"/>
</dbReference>
<dbReference type="GO" id="GO:0006002">
    <property type="term" value="P:fructose 6-phosphate metabolic process"/>
    <property type="evidence" value="ECO:0007669"/>
    <property type="project" value="InterPro"/>
</dbReference>
<accession>A0A5E6M8J1</accession>
<dbReference type="FunFam" id="3.40.50.460:FF:000002">
    <property type="entry name" value="ATP-dependent 6-phosphofructokinase"/>
    <property type="match status" value="1"/>
</dbReference>
<dbReference type="GO" id="GO:0047334">
    <property type="term" value="F:diphosphate-fructose-6-phosphate 1-phosphotransferase activity"/>
    <property type="evidence" value="ECO:0007669"/>
    <property type="project" value="InterPro"/>
</dbReference>
<evidence type="ECO:0000256" key="5">
    <source>
        <dbReference type="ARBA" id="ARBA00022679"/>
    </source>
</evidence>
<comment type="subunit">
    <text evidence="10">Homodimer or homotetramer.</text>
</comment>
<gene>
    <name evidence="12" type="primary">pfk</name>
    <name evidence="10" type="synonym">pfkA</name>
    <name evidence="12" type="synonym">pfp</name>
    <name evidence="12" type="ORF">MAMT_00256</name>
</gene>
<dbReference type="RefSeq" id="WP_142659126.1">
    <property type="nucleotide sequence ID" value="NZ_CABFVA020000010.1"/>
</dbReference>
<evidence type="ECO:0000256" key="3">
    <source>
        <dbReference type="ARBA" id="ARBA00004679"/>
    </source>
</evidence>
<feature type="binding site" evidence="10">
    <location>
        <position position="119"/>
    </location>
    <ligand>
        <name>Mg(2+)</name>
        <dbReference type="ChEBI" id="CHEBI:18420"/>
        <note>catalytic</note>
    </ligand>
</feature>
<dbReference type="PANTHER" id="PTHR13697">
    <property type="entry name" value="PHOSPHOFRUCTOKINASE"/>
    <property type="match status" value="1"/>
</dbReference>
<dbReference type="InterPro" id="IPR000023">
    <property type="entry name" value="Phosphofructokinase_dom"/>
</dbReference>
<evidence type="ECO:0000259" key="11">
    <source>
        <dbReference type="Pfam" id="PF00365"/>
    </source>
</evidence>
<reference evidence="12 13" key="1">
    <citation type="submission" date="2019-09" db="EMBL/GenBank/DDBJ databases">
        <authorList>
            <person name="Cremers G."/>
        </authorList>
    </citation>
    <scope>NUCLEOTIDE SEQUENCE [LARGE SCALE GENOMIC DNA]</scope>
    <source>
        <strain evidence="12">4A</strain>
    </source>
</reference>
<feature type="binding site" evidence="10">
    <location>
        <position position="15"/>
    </location>
    <ligand>
        <name>ATP</name>
        <dbReference type="ChEBI" id="CHEBI:30616"/>
    </ligand>
</feature>
<dbReference type="Proteomes" id="UP000334923">
    <property type="component" value="Unassembled WGS sequence"/>
</dbReference>
<evidence type="ECO:0000313" key="12">
    <source>
        <dbReference type="EMBL" id="VVM04712.1"/>
    </source>
</evidence>
<dbReference type="GO" id="GO:0005524">
    <property type="term" value="F:ATP binding"/>
    <property type="evidence" value="ECO:0007669"/>
    <property type="project" value="UniProtKB-KW"/>
</dbReference>
<feature type="binding site" description="in other chain" evidence="10">
    <location>
        <begin position="290"/>
        <end position="293"/>
    </location>
    <ligand>
        <name>substrate</name>
        <note>ligand shared between dimeric partners</note>
    </ligand>
</feature>
<dbReference type="InterPro" id="IPR012003">
    <property type="entry name" value="ATP_PFK_prok-type"/>
</dbReference>
<keyword evidence="6 10" id="KW-0479">Metal-binding</keyword>
<dbReference type="GO" id="GO:0042802">
    <property type="term" value="F:identical protein binding"/>
    <property type="evidence" value="ECO:0007669"/>
    <property type="project" value="TreeGrafter"/>
</dbReference>
<dbReference type="UniPathway" id="UPA00109">
    <property type="reaction ID" value="UER00182"/>
</dbReference>
<evidence type="ECO:0000256" key="1">
    <source>
        <dbReference type="ARBA" id="ARBA00001946"/>
    </source>
</evidence>
<evidence type="ECO:0000256" key="9">
    <source>
        <dbReference type="ARBA" id="ARBA00023152"/>
    </source>
</evidence>
<name>A0A5E6M8J1_9BACT</name>
<feature type="binding site" evidence="10">
    <location>
        <begin position="78"/>
        <end position="79"/>
    </location>
    <ligand>
        <name>ATP</name>
        <dbReference type="ChEBI" id="CHEBI:30616"/>
    </ligand>
</feature>
<dbReference type="PANTHER" id="PTHR13697:SF52">
    <property type="entry name" value="ATP-DEPENDENT 6-PHOSPHOFRUCTOKINASE 3"/>
    <property type="match status" value="1"/>
</dbReference>
<feature type="active site" description="Proton acceptor" evidence="10">
    <location>
        <position position="143"/>
    </location>
</feature>
<feature type="domain" description="Phosphofructokinase" evidence="11">
    <location>
        <begin position="7"/>
        <end position="315"/>
    </location>
</feature>
<feature type="binding site" evidence="10">
    <location>
        <position position="178"/>
    </location>
    <ligand>
        <name>substrate</name>
        <note>ligand shared between dimeric partners</note>
    </ligand>
</feature>
<feature type="binding site" evidence="10">
    <location>
        <position position="284"/>
    </location>
    <ligand>
        <name>substrate</name>
        <note>ligand shared between dimeric partners</note>
    </ligand>
</feature>
<keyword evidence="10" id="KW-0067">ATP-binding</keyword>
<keyword evidence="5 10" id="KW-0808">Transferase</keyword>
<feature type="site" description="Important for substrate specificity; cannot use PPi as phosphoryl donor" evidence="10">
    <location>
        <position position="120"/>
    </location>
</feature>
<dbReference type="Pfam" id="PF00365">
    <property type="entry name" value="PFK"/>
    <property type="match status" value="1"/>
</dbReference>
<protein>
    <recommendedName>
        <fullName evidence="10">ATP-dependent 6-phosphofructokinase</fullName>
        <shortName evidence="10">ATP-PFK</shortName>
        <shortName evidence="10">Phosphofructokinase</shortName>
        <ecNumber evidence="10">2.7.1.11</ecNumber>
    </recommendedName>
    <alternativeName>
        <fullName evidence="10">Phosphohexokinase</fullName>
    </alternativeName>
</protein>
<sequence>MGTEAFRVGILTSGGDCPGLNAVIRAVVAASCQRGWEVYGFIDGFEGLLSPVRYRILEEPATAGIASLGGTILGTTNRGRFATRVGLGEIQRIPKTVLDEVWETVEGLQIGGLICIGGDGSLTAAQQLFEAGLPIVGVPKTIDNDISATSISFGFYSAVEFVTQALDRLRSTAISHRRVMVVEVMGRYSGWIALFGGLAGGADVILLPEIPFHYEKIAHEVRKRVAEGALQTMIVVAEGARPAHGQLVTQDEDTEKGLIGEIRLGGIGRHVASMIERMTSRESREVVLGHLQRGGPPTALDRNLGMLFGVAAVRLVEEKRFGEMVAFGNERVGSVSIQEAVRQTKTVPPDCEEIVAARAVGIAFGN</sequence>
<keyword evidence="4 10" id="KW-0963">Cytoplasm</keyword>
<dbReference type="GO" id="GO:0046872">
    <property type="term" value="F:metal ion binding"/>
    <property type="evidence" value="ECO:0007669"/>
    <property type="project" value="UniProtKB-KW"/>
</dbReference>
<dbReference type="PROSITE" id="PS00433">
    <property type="entry name" value="PHOSPHOFRUCTOKINASE"/>
    <property type="match status" value="1"/>
</dbReference>
<feature type="binding site" description="in other chain" evidence="10">
    <location>
        <begin position="141"/>
        <end position="143"/>
    </location>
    <ligand>
        <name>substrate</name>
        <note>ligand shared between dimeric partners</note>
    </ligand>
</feature>
<keyword evidence="9 10" id="KW-0324">Glycolysis</keyword>
<dbReference type="PRINTS" id="PR00476">
    <property type="entry name" value="PHFRCTKINASE"/>
</dbReference>
<proteinExistence type="inferred from homology"/>
<dbReference type="GO" id="GO:0005945">
    <property type="term" value="C:6-phosphofructokinase complex"/>
    <property type="evidence" value="ECO:0007669"/>
    <property type="project" value="TreeGrafter"/>
</dbReference>
<evidence type="ECO:0000256" key="6">
    <source>
        <dbReference type="ARBA" id="ARBA00022723"/>
    </source>
</evidence>
<dbReference type="EMBL" id="CABFVA020000010">
    <property type="protein sequence ID" value="VVM04712.1"/>
    <property type="molecule type" value="Genomic_DNA"/>
</dbReference>
<keyword evidence="8 10" id="KW-0460">Magnesium</keyword>
<comment type="subcellular location">
    <subcellularLocation>
        <location evidence="2 10">Cytoplasm</location>
    </subcellularLocation>
</comment>
<comment type="pathway">
    <text evidence="3 10">Carbohydrate degradation; glycolysis; D-glyceraldehyde 3-phosphate and glycerone phosphate from D-glucose: step 3/4.</text>
</comment>
<keyword evidence="10" id="KW-0547">Nucleotide-binding</keyword>
<feature type="binding site" description="in other chain" evidence="10">
    <location>
        <begin position="185"/>
        <end position="187"/>
    </location>
    <ligand>
        <name>substrate</name>
        <note>ligand shared between dimeric partners</note>
    </ligand>
</feature>
<dbReference type="HAMAP" id="MF_01976">
    <property type="entry name" value="Phosphofructokinase_III"/>
    <property type="match status" value="1"/>
</dbReference>
<keyword evidence="7 10" id="KW-0418">Kinase</keyword>
<comment type="caution">
    <text evidence="10">Lacks conserved residue(s) required for the propagation of feature annotation.</text>
</comment>
<comment type="catalytic activity">
    <reaction evidence="10">
        <text>beta-D-fructose 6-phosphate + ATP = beta-D-fructose 1,6-bisphosphate + ADP + H(+)</text>
        <dbReference type="Rhea" id="RHEA:16109"/>
        <dbReference type="ChEBI" id="CHEBI:15378"/>
        <dbReference type="ChEBI" id="CHEBI:30616"/>
        <dbReference type="ChEBI" id="CHEBI:32966"/>
        <dbReference type="ChEBI" id="CHEBI:57634"/>
        <dbReference type="ChEBI" id="CHEBI:456216"/>
        <dbReference type="EC" id="2.7.1.11"/>
    </reaction>
</comment>
<dbReference type="NCBIfam" id="NF002872">
    <property type="entry name" value="PRK03202.1"/>
    <property type="match status" value="1"/>
</dbReference>
<dbReference type="Gene3D" id="3.40.50.460">
    <property type="entry name" value="Phosphofructokinase domain"/>
    <property type="match status" value="1"/>
</dbReference>
<feature type="binding site" evidence="10">
    <location>
        <begin position="118"/>
        <end position="121"/>
    </location>
    <ligand>
        <name>ATP</name>
        <dbReference type="ChEBI" id="CHEBI:30616"/>
    </ligand>
</feature>
<evidence type="ECO:0000256" key="4">
    <source>
        <dbReference type="ARBA" id="ARBA00022490"/>
    </source>
</evidence>
<evidence type="ECO:0000256" key="10">
    <source>
        <dbReference type="HAMAP-Rule" id="MF_01976"/>
    </source>
</evidence>
<dbReference type="GO" id="GO:0003872">
    <property type="term" value="F:6-phosphofructokinase activity"/>
    <property type="evidence" value="ECO:0007669"/>
    <property type="project" value="UniProtKB-UniRule"/>
</dbReference>
<dbReference type="GO" id="GO:0048029">
    <property type="term" value="F:monosaccharide binding"/>
    <property type="evidence" value="ECO:0007669"/>
    <property type="project" value="TreeGrafter"/>
</dbReference>
<dbReference type="EC" id="2.7.1.11" evidence="10"/>
<feature type="binding site" description="in other chain" evidence="10">
    <location>
        <position position="238"/>
    </location>
    <ligand>
        <name>substrate</name>
        <note>ligand shared between dimeric partners</note>
    </ligand>
</feature>
<dbReference type="GO" id="GO:0070095">
    <property type="term" value="F:fructose-6-phosphate binding"/>
    <property type="evidence" value="ECO:0007669"/>
    <property type="project" value="TreeGrafter"/>
</dbReference>
<dbReference type="InterPro" id="IPR015912">
    <property type="entry name" value="Phosphofructokinase_CS"/>
</dbReference>
<evidence type="ECO:0000256" key="7">
    <source>
        <dbReference type="ARBA" id="ARBA00022777"/>
    </source>
</evidence>
<evidence type="ECO:0000256" key="8">
    <source>
        <dbReference type="ARBA" id="ARBA00022842"/>
    </source>
</evidence>
<organism evidence="12 13">
    <name type="scientific">Methylacidimicrobium tartarophylax</name>
    <dbReference type="NCBI Taxonomy" id="1041768"/>
    <lineage>
        <taxon>Bacteria</taxon>
        <taxon>Pseudomonadati</taxon>
        <taxon>Verrucomicrobiota</taxon>
        <taxon>Methylacidimicrobium</taxon>
    </lineage>
</organism>
<dbReference type="InterPro" id="IPR022953">
    <property type="entry name" value="ATP_PFK"/>
</dbReference>
<comment type="function">
    <text evidence="10">Catalyzes the phosphorylation of D-fructose 6-phosphate to fructose 1,6-bisphosphate by ATP, the first committing step of glycolysis.</text>
</comment>